<feature type="compositionally biased region" description="Basic and acidic residues" evidence="1">
    <location>
        <begin position="632"/>
        <end position="644"/>
    </location>
</feature>
<evidence type="ECO:0000256" key="1">
    <source>
        <dbReference type="SAM" id="MobiDB-lite"/>
    </source>
</evidence>
<evidence type="ECO:0000259" key="2">
    <source>
        <dbReference type="Pfam" id="PF06259"/>
    </source>
</evidence>
<proteinExistence type="predicted"/>
<dbReference type="Proteomes" id="UP000192434">
    <property type="component" value="Unassembled WGS sequence"/>
</dbReference>
<feature type="region of interest" description="Disordered" evidence="1">
    <location>
        <begin position="621"/>
        <end position="655"/>
    </location>
</feature>
<feature type="compositionally biased region" description="Low complexity" evidence="1">
    <location>
        <begin position="796"/>
        <end position="843"/>
    </location>
</feature>
<feature type="compositionally biased region" description="Basic and acidic residues" evidence="1">
    <location>
        <begin position="927"/>
        <end position="939"/>
    </location>
</feature>
<dbReference type="Gene3D" id="1.10.287.1060">
    <property type="entry name" value="ESAT-6-like"/>
    <property type="match status" value="1"/>
</dbReference>
<evidence type="ECO:0000313" key="4">
    <source>
        <dbReference type="EMBL" id="ORB56774.1"/>
    </source>
</evidence>
<evidence type="ECO:0000259" key="3">
    <source>
        <dbReference type="Pfam" id="PF25547"/>
    </source>
</evidence>
<gene>
    <name evidence="4" type="ORF">BST43_13275</name>
</gene>
<dbReference type="OrthoDB" id="3194844at2"/>
<name>A0A1X0J5R8_9MYCO</name>
<dbReference type="EMBL" id="MVII01000015">
    <property type="protein sequence ID" value="ORB56774.1"/>
    <property type="molecule type" value="Genomic_DNA"/>
</dbReference>
<dbReference type="SUPFAM" id="SSF53474">
    <property type="entry name" value="alpha/beta-Hydrolases"/>
    <property type="match status" value="1"/>
</dbReference>
<feature type="domain" description="DUF1023" evidence="2">
    <location>
        <begin position="1052"/>
        <end position="1229"/>
    </location>
</feature>
<dbReference type="SUPFAM" id="SSF140453">
    <property type="entry name" value="EsxAB dimer-like"/>
    <property type="match status" value="1"/>
</dbReference>
<sequence>MADMAEAVATLRTLIGESVEQGRDGQTKMRAAWDGRSAASADEATGKWVSGTGELGEMVGKIVDYLRGAREGYVRALTGNADMWSAVRGTQLDIDPPQLAASGKSVDYGADGLLAAAQALAGGTLSFNAGQDDAGEDFGEQYVTSAHQIIDALFQTLEAARSVGHGIGVSAANYALADAAATIPQAAPSVGMPAKINDPKVSVSAVGANGGGVMAPALWSVVEFFVGDFWPNGDPNGARAVAVPWKALWQALPRIAMQMQAAKAGISAQTMPEAETIGKAIDTITSSLTQLAQLAGSLASELEGFADQVQHAQDSIRDLLRRLSPSNVLDTLGDFFFHGESPLDEIKAVARDIKGVLDNHGQQVNARVSDLMSIGASIDAAKDAIKDWVSKEFPSAAPVINALVSMDAGALKNIVGMFTGPAAYVAGLDPTRFVYDTQGAQQSWGGLAKTVAGAMDPVGTTAREFAKFASDLGGQTDKGLETVKALVDWEDVEKGDPWEAVGYNLTTAATFAVPGGGVAKATTIGTDAARVGEGVASIETKTSALAREAAAVNPVAEVGAQTGKITETLGKLPDGINPGEYKLGPPTDVHPPTATISEPKPGAIEHPAVPAAETKPTIAQPVSEGSGAAVQAEHHGAPALERAEPGPTDDAALVSHNGAPAYNEATAHSVPAVAERPVPVGERATEPALAGPTDRTPAATTSHPTPPDRPGPGPSETTTPQFTERGPTPADHLPGERPAPYGERPLAPGERPHEPVPAERTAAHPGETPRPVDGQMPTERTPAPHNALPEHSEPVPAHTPATADHTPPTTAPTGPAAPAGPAAPSHSAPPTTPHTPSTPAAHGEPVKPSTITPLREPIREPITPNRPLHESPAPVESKPSLTKTTPGEAAPAAARAHEPAPASTERPTAGVRPGPERPAEPAPGAGRGHDGGEPPKPPDDNGALLVAHGERPEWVQKFIDGASDAPTDPGRMRELWDHLNPAQRTDLFRQDPMFGDKARLPVRLCDEYARDALSHWLERLPDDPLYRSIEQAIQNHPDMPRRYLLGFEPADGRSITSIGNPDLATHTGVLVPGTFTDATKLIPSAENTGYMEVAQRFQDSAEIALGHKGVAVVDWQNYLAPQSLFPGAARDSFAEAGAPRLRDFLERLDHTSQMPDAHRTVLGHSYGAVVVGEAAQGAGLNAHSLVTLGGAGMHARTVEDLVLQGVHLEAGKAPVWALIHPNDPIRFLENFERVAHDRMPHKEAFGAHHEQIAERTGPWITNQNTLAHTHAYWEPDSRSLQIIGEIIAGVRQ</sequence>
<feature type="domain" description="Outer membrane channel protein CpnT-like N-terminal" evidence="3">
    <location>
        <begin position="218"/>
        <end position="317"/>
    </location>
</feature>
<dbReference type="InterPro" id="IPR029058">
    <property type="entry name" value="AB_hydrolase_fold"/>
</dbReference>
<evidence type="ECO:0008006" key="6">
    <source>
        <dbReference type="Google" id="ProtNLM"/>
    </source>
</evidence>
<organism evidence="4 5">
    <name type="scientific">Mycobacteroides saopaulense</name>
    <dbReference type="NCBI Taxonomy" id="1578165"/>
    <lineage>
        <taxon>Bacteria</taxon>
        <taxon>Bacillati</taxon>
        <taxon>Actinomycetota</taxon>
        <taxon>Actinomycetes</taxon>
        <taxon>Mycobacteriales</taxon>
        <taxon>Mycobacteriaceae</taxon>
        <taxon>Mycobacteroides</taxon>
    </lineage>
</organism>
<protein>
    <recommendedName>
        <fullName evidence="6">Alpha/beta hydrolase</fullName>
    </recommendedName>
</protein>
<feature type="region of interest" description="Disordered" evidence="1">
    <location>
        <begin position="685"/>
        <end position="944"/>
    </location>
</feature>
<feature type="compositionally biased region" description="Pro residues" evidence="1">
    <location>
        <begin position="704"/>
        <end position="713"/>
    </location>
</feature>
<dbReference type="Pfam" id="PF25547">
    <property type="entry name" value="WXG100_2"/>
    <property type="match status" value="1"/>
</dbReference>
<dbReference type="InterPro" id="IPR057746">
    <property type="entry name" value="CpnT-like_N"/>
</dbReference>
<feature type="compositionally biased region" description="Low complexity" evidence="1">
    <location>
        <begin position="886"/>
        <end position="902"/>
    </location>
</feature>
<reference evidence="4 5" key="1">
    <citation type="submission" date="2016-12" db="EMBL/GenBank/DDBJ databases">
        <title>The new phylogeny of genus Mycobacterium.</title>
        <authorList>
            <person name="Tortoli E."/>
            <person name="Trovato A."/>
            <person name="Cirillo D.M."/>
        </authorList>
    </citation>
    <scope>NUCLEOTIDE SEQUENCE [LARGE SCALE GENOMIC DNA]</scope>
    <source>
        <strain evidence="4 5">CCUG 66554</strain>
    </source>
</reference>
<evidence type="ECO:0000313" key="5">
    <source>
        <dbReference type="Proteomes" id="UP000192434"/>
    </source>
</evidence>
<dbReference type="InterPro" id="IPR010427">
    <property type="entry name" value="DUF1023"/>
</dbReference>
<dbReference type="InterPro" id="IPR036689">
    <property type="entry name" value="ESAT-6-like_sf"/>
</dbReference>
<comment type="caution">
    <text evidence="4">The sequence shown here is derived from an EMBL/GenBank/DDBJ whole genome shotgun (WGS) entry which is preliminary data.</text>
</comment>
<dbReference type="Pfam" id="PF06259">
    <property type="entry name" value="Abhydrolase_8"/>
    <property type="match status" value="1"/>
</dbReference>
<accession>A0A1X0J5R8</accession>